<keyword evidence="3 5" id="KW-1133">Transmembrane helix</keyword>
<dbReference type="Proteomes" id="UP001152747">
    <property type="component" value="Unassembled WGS sequence"/>
</dbReference>
<proteinExistence type="predicted"/>
<dbReference type="EMBL" id="CANHGI010000004">
    <property type="protein sequence ID" value="CAI5448687.1"/>
    <property type="molecule type" value="Genomic_DNA"/>
</dbReference>
<dbReference type="GO" id="GO:0016020">
    <property type="term" value="C:membrane"/>
    <property type="evidence" value="ECO:0007669"/>
    <property type="project" value="UniProtKB-SubCell"/>
</dbReference>
<protein>
    <submittedName>
        <fullName evidence="6">Uncharacterized protein</fullName>
    </submittedName>
</protein>
<feature type="transmembrane region" description="Helical" evidence="5">
    <location>
        <begin position="34"/>
        <end position="51"/>
    </location>
</feature>
<name>A0A9P1IR70_9PELO</name>
<dbReference type="Pfam" id="PF10292">
    <property type="entry name" value="7TM_GPCR_Srab"/>
    <property type="match status" value="1"/>
</dbReference>
<feature type="transmembrane region" description="Helical" evidence="5">
    <location>
        <begin position="63"/>
        <end position="85"/>
    </location>
</feature>
<sequence length="118" mass="14476">MKIQKIFKEQGVHLLKRYQVEETLRSLKTLEQPIYTMFILQFIFASISFFYQRYGSNLAQEDYYLVLESFLLHPEYCVIFVILFIRNNEKINRERRAQLTRGINAEQEEYFNQYRNAW</sequence>
<keyword evidence="2 5" id="KW-0812">Transmembrane</keyword>
<dbReference type="AlphaFoldDB" id="A0A9P1IR70"/>
<keyword evidence="7" id="KW-1185">Reference proteome</keyword>
<keyword evidence="4 5" id="KW-0472">Membrane</keyword>
<reference evidence="6" key="1">
    <citation type="submission" date="2022-11" db="EMBL/GenBank/DDBJ databases">
        <authorList>
            <person name="Kikuchi T."/>
        </authorList>
    </citation>
    <scope>NUCLEOTIDE SEQUENCE</scope>
    <source>
        <strain evidence="6">PS1010</strain>
    </source>
</reference>
<evidence type="ECO:0000313" key="6">
    <source>
        <dbReference type="EMBL" id="CAI5448687.1"/>
    </source>
</evidence>
<comment type="caution">
    <text evidence="6">The sequence shown here is derived from an EMBL/GenBank/DDBJ whole genome shotgun (WGS) entry which is preliminary data.</text>
</comment>
<dbReference type="InterPro" id="IPR019408">
    <property type="entry name" value="7TM_GPCR_serpentine_rcpt_Srab"/>
</dbReference>
<organism evidence="6 7">
    <name type="scientific">Caenorhabditis angaria</name>
    <dbReference type="NCBI Taxonomy" id="860376"/>
    <lineage>
        <taxon>Eukaryota</taxon>
        <taxon>Metazoa</taxon>
        <taxon>Ecdysozoa</taxon>
        <taxon>Nematoda</taxon>
        <taxon>Chromadorea</taxon>
        <taxon>Rhabditida</taxon>
        <taxon>Rhabditina</taxon>
        <taxon>Rhabditomorpha</taxon>
        <taxon>Rhabditoidea</taxon>
        <taxon>Rhabditidae</taxon>
        <taxon>Peloderinae</taxon>
        <taxon>Caenorhabditis</taxon>
    </lineage>
</organism>
<evidence type="ECO:0000256" key="2">
    <source>
        <dbReference type="ARBA" id="ARBA00022692"/>
    </source>
</evidence>
<evidence type="ECO:0000256" key="3">
    <source>
        <dbReference type="ARBA" id="ARBA00022989"/>
    </source>
</evidence>
<evidence type="ECO:0000256" key="4">
    <source>
        <dbReference type="ARBA" id="ARBA00023136"/>
    </source>
</evidence>
<gene>
    <name evidence="6" type="ORF">CAMP_LOCUS11324</name>
</gene>
<accession>A0A9P1IR70</accession>
<evidence type="ECO:0000256" key="5">
    <source>
        <dbReference type="SAM" id="Phobius"/>
    </source>
</evidence>
<evidence type="ECO:0000256" key="1">
    <source>
        <dbReference type="ARBA" id="ARBA00004141"/>
    </source>
</evidence>
<comment type="subcellular location">
    <subcellularLocation>
        <location evidence="1">Membrane</location>
        <topology evidence="1">Multi-pass membrane protein</topology>
    </subcellularLocation>
</comment>
<evidence type="ECO:0000313" key="7">
    <source>
        <dbReference type="Proteomes" id="UP001152747"/>
    </source>
</evidence>